<gene>
    <name evidence="1" type="ORF">CRX47_03190</name>
</gene>
<proteinExistence type="predicted"/>
<sequence>MEYDQRYNQALGYMLDLYTDNSIVDSITVEQFKELFDMFIDSRKDIDNILFANDVTELGQGITIRANTSSVDEIAKEVCNRISTCINQI</sequence>
<organism evidence="1 2">
    <name type="scientific">Clostridium sporogenes</name>
    <dbReference type="NCBI Taxonomy" id="1509"/>
    <lineage>
        <taxon>Bacteria</taxon>
        <taxon>Bacillati</taxon>
        <taxon>Bacillota</taxon>
        <taxon>Clostridia</taxon>
        <taxon>Eubacteriales</taxon>
        <taxon>Clostridiaceae</taxon>
        <taxon>Clostridium</taxon>
    </lineage>
</organism>
<name>A0ABX4K151_CLOSG</name>
<accession>A0ABX4K151</accession>
<dbReference type="Proteomes" id="UP000223854">
    <property type="component" value="Unassembled WGS sequence"/>
</dbReference>
<dbReference type="EMBL" id="PDLH01000007">
    <property type="protein sequence ID" value="PHG98895.1"/>
    <property type="molecule type" value="Genomic_DNA"/>
</dbReference>
<protein>
    <submittedName>
        <fullName evidence="1">Uncharacterized protein</fullName>
    </submittedName>
</protein>
<evidence type="ECO:0000313" key="1">
    <source>
        <dbReference type="EMBL" id="PHG98895.1"/>
    </source>
</evidence>
<keyword evidence="2" id="KW-1185">Reference proteome</keyword>
<dbReference type="RefSeq" id="WP_098926906.1">
    <property type="nucleotide sequence ID" value="NZ_CBCRVC010000006.1"/>
</dbReference>
<evidence type="ECO:0000313" key="2">
    <source>
        <dbReference type="Proteomes" id="UP000223854"/>
    </source>
</evidence>
<comment type="caution">
    <text evidence="1">The sequence shown here is derived from an EMBL/GenBank/DDBJ whole genome shotgun (WGS) entry which is preliminary data.</text>
</comment>
<reference evidence="1 2" key="1">
    <citation type="submission" date="2017-09" db="EMBL/GenBank/DDBJ databases">
        <title>FDA dAtabase for Regulatory Grade micrObial Sequences (FDA-ARGOS): Supporting development and validation of Infectious Disease Dx tests.</title>
        <authorList>
            <person name="Kerrigan L."/>
            <person name="Long C."/>
            <person name="Tallon L.J."/>
            <person name="Sadzewicz L."/>
            <person name="Ott S."/>
            <person name="Zhao X."/>
            <person name="Nagaraj S."/>
            <person name="Vavikolanu K."/>
            <person name="Aluvathingal J."/>
            <person name="Nadendla S."/>
            <person name="Sichtig H."/>
        </authorList>
    </citation>
    <scope>NUCLEOTIDE SEQUENCE [LARGE SCALE GENOMIC DNA]</scope>
    <source>
        <strain evidence="1 2">FDAARGOS_423</strain>
    </source>
</reference>